<keyword evidence="10" id="KW-1185">Reference proteome</keyword>
<feature type="binding site" evidence="7">
    <location>
        <position position="69"/>
    </location>
    <ligand>
        <name>Zn(2+)</name>
        <dbReference type="ChEBI" id="CHEBI:29105"/>
    </ligand>
</feature>
<dbReference type="GO" id="GO:0005737">
    <property type="term" value="C:cytoplasm"/>
    <property type="evidence" value="ECO:0007669"/>
    <property type="project" value="UniProtKB-SubCell"/>
</dbReference>
<evidence type="ECO:0000313" key="10">
    <source>
        <dbReference type="Proteomes" id="UP000288293"/>
    </source>
</evidence>
<dbReference type="Gene3D" id="2.30.40.10">
    <property type="entry name" value="Urease, subunit C, domain 1"/>
    <property type="match status" value="1"/>
</dbReference>
<feature type="domain" description="Amidohydrolase-related" evidence="8">
    <location>
        <begin position="61"/>
        <end position="397"/>
    </location>
</feature>
<keyword evidence="3 7" id="KW-0378">Hydrolase</keyword>
<feature type="binding site" evidence="7">
    <location>
        <position position="319"/>
    </location>
    <ligand>
        <name>4-imidazolone-5-propanoate</name>
        <dbReference type="ChEBI" id="CHEBI:77893"/>
    </ligand>
</feature>
<evidence type="ECO:0000313" key="9">
    <source>
        <dbReference type="EMBL" id="RUO23887.1"/>
    </source>
</evidence>
<keyword evidence="7" id="KW-0963">Cytoplasm</keyword>
<organism evidence="9 10">
    <name type="scientific">Aliidiomarina minuta</name>
    <dbReference type="NCBI Taxonomy" id="880057"/>
    <lineage>
        <taxon>Bacteria</taxon>
        <taxon>Pseudomonadati</taxon>
        <taxon>Pseudomonadota</taxon>
        <taxon>Gammaproteobacteria</taxon>
        <taxon>Alteromonadales</taxon>
        <taxon>Idiomarinaceae</taxon>
        <taxon>Aliidiomarina</taxon>
    </lineage>
</organism>
<dbReference type="PANTHER" id="PTHR42752:SF1">
    <property type="entry name" value="IMIDAZOLONEPROPIONASE-RELATED"/>
    <property type="match status" value="1"/>
</dbReference>
<evidence type="ECO:0000256" key="5">
    <source>
        <dbReference type="ARBA" id="ARBA00022833"/>
    </source>
</evidence>
<comment type="cofactor">
    <cofactor evidence="7">
        <name>Zn(2+)</name>
        <dbReference type="ChEBI" id="CHEBI:29105"/>
    </cofactor>
    <cofactor evidence="7">
        <name>Fe(3+)</name>
        <dbReference type="ChEBI" id="CHEBI:29034"/>
    </cofactor>
    <text evidence="7">Binds 1 zinc or iron ion per subunit.</text>
</comment>
<name>A0A432W3H1_9GAMM</name>
<dbReference type="FunFam" id="3.20.20.140:FF:000007">
    <property type="entry name" value="Imidazolonepropionase"/>
    <property type="match status" value="1"/>
</dbReference>
<dbReference type="EMBL" id="PIPL01000003">
    <property type="protein sequence ID" value="RUO23887.1"/>
    <property type="molecule type" value="Genomic_DNA"/>
</dbReference>
<feature type="binding site" evidence="7">
    <location>
        <position position="242"/>
    </location>
    <ligand>
        <name>4-imidazolone-5-propanoate</name>
        <dbReference type="ChEBI" id="CHEBI:77893"/>
    </ligand>
</feature>
<feature type="binding site" evidence="7">
    <location>
        <position position="174"/>
    </location>
    <ligand>
        <name>4-imidazolone-5-propanoate</name>
        <dbReference type="ChEBI" id="CHEBI:77893"/>
    </ligand>
</feature>
<dbReference type="Proteomes" id="UP000288293">
    <property type="component" value="Unassembled WGS sequence"/>
</dbReference>
<dbReference type="GO" id="GO:0019556">
    <property type="term" value="P:L-histidine catabolic process to glutamate and formamide"/>
    <property type="evidence" value="ECO:0007669"/>
    <property type="project" value="UniProtKB-UniRule"/>
</dbReference>
<feature type="binding site" evidence="7">
    <location>
        <position position="78"/>
    </location>
    <ligand>
        <name>4-imidazolone-5-propanoate</name>
        <dbReference type="ChEBI" id="CHEBI:77893"/>
    </ligand>
</feature>
<dbReference type="NCBIfam" id="TIGR01224">
    <property type="entry name" value="hutI"/>
    <property type="match status" value="1"/>
</dbReference>
<dbReference type="GO" id="GO:0050480">
    <property type="term" value="F:imidazolonepropionase activity"/>
    <property type="evidence" value="ECO:0007669"/>
    <property type="project" value="UniProtKB-UniRule"/>
</dbReference>
<dbReference type="GO" id="GO:0005506">
    <property type="term" value="F:iron ion binding"/>
    <property type="evidence" value="ECO:0007669"/>
    <property type="project" value="UniProtKB-UniRule"/>
</dbReference>
<evidence type="ECO:0000256" key="1">
    <source>
        <dbReference type="ARBA" id="ARBA00012864"/>
    </source>
</evidence>
<keyword evidence="5 7" id="KW-0862">Zinc</keyword>
<feature type="binding site" evidence="7">
    <location>
        <position position="69"/>
    </location>
    <ligand>
        <name>Fe(3+)</name>
        <dbReference type="ChEBI" id="CHEBI:29034"/>
    </ligand>
</feature>
<keyword evidence="4 7" id="KW-0369">Histidine metabolism</keyword>
<sequence length="408" mass="44342">MSLTLVRNINVATMTNPELGIILNAAVVLDDDKIAWVGSVNDLPATYQQIETRIDGEGGLLTPGLIDCHTHLVWAGSRANEFSQRLHGASYEDIAKQGGGIISTVKATRAASEDELYELARERACTLITQGVTQIEIKSGYGLDMQTELKQLRVARRLEQTLPVSIRTTFLAAHALPPEYKGRADDYIDFVCDQVLPAAHAENLVDAVDVFCERIGFSREQTERVFSKAKQLGLPVKLHAEQLSDQDGAALVADYQGLSADHLEYLSDSGIQRMKEAGTVAVLLPGAFYFLRETKLPPIESLRRAGVPIAIATDANPGSSPIHNLPLMLNMACTLFRLTPEEALAGVTSHAATALGSAQQGTIEVGKQADLALWKVRAPAELCYQFGVNPLQKLWQAGTEVTPEQLFI</sequence>
<comment type="similarity">
    <text evidence="7">Belongs to the metallo-dependent hydrolases superfamily. HutI family.</text>
</comment>
<evidence type="ECO:0000259" key="8">
    <source>
        <dbReference type="Pfam" id="PF01979"/>
    </source>
</evidence>
<evidence type="ECO:0000256" key="6">
    <source>
        <dbReference type="ARBA" id="ARBA00023004"/>
    </source>
</evidence>
<evidence type="ECO:0000256" key="7">
    <source>
        <dbReference type="HAMAP-Rule" id="MF_00372"/>
    </source>
</evidence>
<gene>
    <name evidence="7" type="primary">hutI</name>
    <name evidence="9" type="ORF">CWE09_12105</name>
</gene>
<feature type="binding site" evidence="7">
    <location>
        <position position="318"/>
    </location>
    <ligand>
        <name>N-formimidoyl-L-glutamate</name>
        <dbReference type="ChEBI" id="CHEBI:58928"/>
    </ligand>
</feature>
<dbReference type="OrthoDB" id="9776455at2"/>
<comment type="catalytic activity">
    <reaction evidence="7">
        <text>4-imidazolone-5-propanoate + H2O = N-formimidoyl-L-glutamate</text>
        <dbReference type="Rhea" id="RHEA:23660"/>
        <dbReference type="ChEBI" id="CHEBI:15377"/>
        <dbReference type="ChEBI" id="CHEBI:58928"/>
        <dbReference type="ChEBI" id="CHEBI:77893"/>
        <dbReference type="EC" id="3.5.2.7"/>
    </reaction>
</comment>
<comment type="subcellular location">
    <subcellularLocation>
        <location evidence="7">Cytoplasm</location>
    </subcellularLocation>
</comment>
<keyword evidence="2 7" id="KW-0479">Metal-binding</keyword>
<evidence type="ECO:0000256" key="3">
    <source>
        <dbReference type="ARBA" id="ARBA00022801"/>
    </source>
</evidence>
<feature type="binding site" evidence="7">
    <location>
        <position position="71"/>
    </location>
    <ligand>
        <name>Fe(3+)</name>
        <dbReference type="ChEBI" id="CHEBI:29034"/>
    </ligand>
</feature>
<dbReference type="GO" id="GO:0019557">
    <property type="term" value="P:L-histidine catabolic process to glutamate and formate"/>
    <property type="evidence" value="ECO:0007669"/>
    <property type="project" value="UniProtKB-UniPathway"/>
</dbReference>
<feature type="binding site" evidence="7">
    <location>
        <position position="141"/>
    </location>
    <ligand>
        <name>4-imidazolone-5-propanoate</name>
        <dbReference type="ChEBI" id="CHEBI:77893"/>
    </ligand>
</feature>
<feature type="binding site" evidence="7">
    <location>
        <position position="141"/>
    </location>
    <ligand>
        <name>N-formimidoyl-L-glutamate</name>
        <dbReference type="ChEBI" id="CHEBI:58928"/>
    </ligand>
</feature>
<dbReference type="InterPro" id="IPR011059">
    <property type="entry name" value="Metal-dep_hydrolase_composite"/>
</dbReference>
<dbReference type="SUPFAM" id="SSF51556">
    <property type="entry name" value="Metallo-dependent hydrolases"/>
    <property type="match status" value="1"/>
</dbReference>
<keyword evidence="6 7" id="KW-0408">Iron</keyword>
<dbReference type="Gene3D" id="3.20.20.140">
    <property type="entry name" value="Metal-dependent hydrolases"/>
    <property type="match status" value="1"/>
</dbReference>
<dbReference type="EC" id="3.5.2.7" evidence="1 7"/>
<evidence type="ECO:0000256" key="4">
    <source>
        <dbReference type="ARBA" id="ARBA00022808"/>
    </source>
</evidence>
<feature type="binding site" evidence="7">
    <location>
        <position position="239"/>
    </location>
    <ligand>
        <name>Zn(2+)</name>
        <dbReference type="ChEBI" id="CHEBI:29105"/>
    </ligand>
</feature>
<comment type="pathway">
    <text evidence="7">Amino-acid degradation; L-histidine degradation into L-glutamate; N-formimidoyl-L-glutamate from L-histidine: step 3/3.</text>
</comment>
<feature type="binding site" evidence="7">
    <location>
        <position position="314"/>
    </location>
    <ligand>
        <name>Zn(2+)</name>
        <dbReference type="ChEBI" id="CHEBI:29105"/>
    </ligand>
</feature>
<feature type="binding site" evidence="7">
    <location>
        <position position="314"/>
    </location>
    <ligand>
        <name>Fe(3+)</name>
        <dbReference type="ChEBI" id="CHEBI:29034"/>
    </ligand>
</feature>
<comment type="function">
    <text evidence="7">Catalyzes the hydrolytic cleavage of the carbon-nitrogen bond in imidazolone-5-propanoate to yield N-formimidoyl-L-glutamate. It is the third step in the universal histidine degradation pathway.</text>
</comment>
<feature type="binding site" evidence="7">
    <location>
        <position position="239"/>
    </location>
    <ligand>
        <name>Fe(3+)</name>
        <dbReference type="ChEBI" id="CHEBI:29034"/>
    </ligand>
</feature>
<dbReference type="InterPro" id="IPR032466">
    <property type="entry name" value="Metal_Hydrolase"/>
</dbReference>
<protein>
    <recommendedName>
        <fullName evidence="1 7">Imidazolonepropionase</fullName>
        <ecNumber evidence="1 7">3.5.2.7</ecNumber>
    </recommendedName>
    <alternativeName>
        <fullName evidence="7">Imidazolone-5-propionate hydrolase</fullName>
    </alternativeName>
</protein>
<dbReference type="RefSeq" id="WP_126804308.1">
    <property type="nucleotide sequence ID" value="NZ_PIPL01000003.1"/>
</dbReference>
<dbReference type="UniPathway" id="UPA00379">
    <property type="reaction ID" value="UER00551"/>
</dbReference>
<dbReference type="InterPro" id="IPR005920">
    <property type="entry name" value="HutI"/>
</dbReference>
<dbReference type="AlphaFoldDB" id="A0A432W3H1"/>
<dbReference type="CDD" id="cd01296">
    <property type="entry name" value="Imidazolone-5PH"/>
    <property type="match status" value="1"/>
</dbReference>
<feature type="binding site" evidence="7">
    <location>
        <position position="316"/>
    </location>
    <ligand>
        <name>N-formimidoyl-L-glutamate</name>
        <dbReference type="ChEBI" id="CHEBI:58928"/>
    </ligand>
</feature>
<dbReference type="GO" id="GO:0008270">
    <property type="term" value="F:zinc ion binding"/>
    <property type="evidence" value="ECO:0007669"/>
    <property type="project" value="UniProtKB-UniRule"/>
</dbReference>
<evidence type="ECO:0000256" key="2">
    <source>
        <dbReference type="ARBA" id="ARBA00022723"/>
    </source>
</evidence>
<dbReference type="HAMAP" id="MF_00372">
    <property type="entry name" value="HutI"/>
    <property type="match status" value="1"/>
</dbReference>
<feature type="binding site" evidence="7">
    <location>
        <position position="71"/>
    </location>
    <ligand>
        <name>Zn(2+)</name>
        <dbReference type="ChEBI" id="CHEBI:29105"/>
    </ligand>
</feature>
<proteinExistence type="inferred from homology"/>
<accession>A0A432W3H1</accession>
<reference evidence="9 10" key="1">
    <citation type="journal article" date="2011" name="Front. Microbiol.">
        <title>Genomic signatures of strain selection and enhancement in Bacillus atrophaeus var. globigii, a historical biowarfare simulant.</title>
        <authorList>
            <person name="Gibbons H.S."/>
            <person name="Broomall S.M."/>
            <person name="McNew L.A."/>
            <person name="Daligault H."/>
            <person name="Chapman C."/>
            <person name="Bruce D."/>
            <person name="Karavis M."/>
            <person name="Krepps M."/>
            <person name="McGregor P.A."/>
            <person name="Hong C."/>
            <person name="Park K.H."/>
            <person name="Akmal A."/>
            <person name="Feldman A."/>
            <person name="Lin J.S."/>
            <person name="Chang W.E."/>
            <person name="Higgs B.W."/>
            <person name="Demirev P."/>
            <person name="Lindquist J."/>
            <person name="Liem A."/>
            <person name="Fochler E."/>
            <person name="Read T.D."/>
            <person name="Tapia R."/>
            <person name="Johnson S."/>
            <person name="Bishop-Lilly K.A."/>
            <person name="Detter C."/>
            <person name="Han C."/>
            <person name="Sozhamannan S."/>
            <person name="Rosenzweig C.N."/>
            <person name="Skowronski E.W."/>
        </authorList>
    </citation>
    <scope>NUCLEOTIDE SEQUENCE [LARGE SCALE GENOMIC DNA]</scope>
    <source>
        <strain evidence="9 10">MLST1</strain>
    </source>
</reference>
<dbReference type="PANTHER" id="PTHR42752">
    <property type="entry name" value="IMIDAZOLONEPROPIONASE"/>
    <property type="match status" value="1"/>
</dbReference>
<dbReference type="SUPFAM" id="SSF51338">
    <property type="entry name" value="Composite domain of metallo-dependent hydrolases"/>
    <property type="match status" value="1"/>
</dbReference>
<dbReference type="Pfam" id="PF01979">
    <property type="entry name" value="Amidohydro_1"/>
    <property type="match status" value="1"/>
</dbReference>
<comment type="caution">
    <text evidence="9">The sequence shown here is derived from an EMBL/GenBank/DDBJ whole genome shotgun (WGS) entry which is preliminary data.</text>
</comment>
<dbReference type="InterPro" id="IPR006680">
    <property type="entry name" value="Amidohydro-rel"/>
</dbReference>